<sequence length="70" mass="7945">MTASQQETEQQERANRTLTHFHFCLGFLTVGDVSGANDYLKDVEARDGRQMYQAVCDMIAVHTCIPRLEP</sequence>
<evidence type="ECO:0000313" key="1">
    <source>
        <dbReference type="EMBL" id="REH55450.1"/>
    </source>
</evidence>
<proteinExistence type="predicted"/>
<reference evidence="1 2" key="1">
    <citation type="submission" date="2018-08" db="EMBL/GenBank/DDBJ databases">
        <title>Genomic Encyclopedia of Archaeal and Bacterial Type Strains, Phase II (KMG-II): from individual species to whole genera.</title>
        <authorList>
            <person name="Goeker M."/>
        </authorList>
    </citation>
    <scope>NUCLEOTIDE SEQUENCE [LARGE SCALE GENOMIC DNA]</scope>
    <source>
        <strain evidence="1 2">DSM 45791</strain>
    </source>
</reference>
<evidence type="ECO:0000313" key="2">
    <source>
        <dbReference type="Proteomes" id="UP000256269"/>
    </source>
</evidence>
<organism evidence="1 2">
    <name type="scientific">Kutzneria buriramensis</name>
    <dbReference type="NCBI Taxonomy" id="1045776"/>
    <lineage>
        <taxon>Bacteria</taxon>
        <taxon>Bacillati</taxon>
        <taxon>Actinomycetota</taxon>
        <taxon>Actinomycetes</taxon>
        <taxon>Pseudonocardiales</taxon>
        <taxon>Pseudonocardiaceae</taxon>
        <taxon>Kutzneria</taxon>
    </lineage>
</organism>
<dbReference type="AlphaFoldDB" id="A0A3E0I9V7"/>
<name>A0A3E0I9V7_9PSEU</name>
<dbReference type="Proteomes" id="UP000256269">
    <property type="component" value="Unassembled WGS sequence"/>
</dbReference>
<dbReference type="RefSeq" id="WP_116172364.1">
    <property type="nucleotide sequence ID" value="NZ_CP144375.1"/>
</dbReference>
<protein>
    <submittedName>
        <fullName evidence="1">Uncharacterized protein</fullName>
    </submittedName>
</protein>
<accession>A0A3E0I9V7</accession>
<keyword evidence="2" id="KW-1185">Reference proteome</keyword>
<comment type="caution">
    <text evidence="1">The sequence shown here is derived from an EMBL/GenBank/DDBJ whole genome shotgun (WGS) entry which is preliminary data.</text>
</comment>
<gene>
    <name evidence="1" type="ORF">BCF44_101471</name>
</gene>
<dbReference type="EMBL" id="QUNO01000001">
    <property type="protein sequence ID" value="REH55450.1"/>
    <property type="molecule type" value="Genomic_DNA"/>
</dbReference>